<evidence type="ECO:0000313" key="1">
    <source>
        <dbReference type="EMBL" id="KAJ8006438.1"/>
    </source>
</evidence>
<gene>
    <name evidence="1" type="ORF">DPEC_G00107270</name>
</gene>
<protein>
    <submittedName>
        <fullName evidence="1">Uncharacterized protein</fullName>
    </submittedName>
</protein>
<keyword evidence="2" id="KW-1185">Reference proteome</keyword>
<sequence length="106" mass="11439">MHDGEVACLCFQPLRRSWVGHGVWAWLCVGACMLSVTYSMSTCLSGVPSPCDMWHRANLCVCYEHSAHCPIEPGVRMGAGVTSVREQAAAGDFIRLLRGMPAGALT</sequence>
<accession>A0ACC2GS38</accession>
<name>A0ACC2GS38_DALPE</name>
<dbReference type="EMBL" id="CM055736">
    <property type="protein sequence ID" value="KAJ8006438.1"/>
    <property type="molecule type" value="Genomic_DNA"/>
</dbReference>
<reference evidence="1" key="1">
    <citation type="submission" date="2021-05" db="EMBL/GenBank/DDBJ databases">
        <authorList>
            <person name="Pan Q."/>
            <person name="Jouanno E."/>
            <person name="Zahm M."/>
            <person name="Klopp C."/>
            <person name="Cabau C."/>
            <person name="Louis A."/>
            <person name="Berthelot C."/>
            <person name="Parey E."/>
            <person name="Roest Crollius H."/>
            <person name="Montfort J."/>
            <person name="Robinson-Rechavi M."/>
            <person name="Bouchez O."/>
            <person name="Lampietro C."/>
            <person name="Lopez Roques C."/>
            <person name="Donnadieu C."/>
            <person name="Postlethwait J."/>
            <person name="Bobe J."/>
            <person name="Dillon D."/>
            <person name="Chandos A."/>
            <person name="von Hippel F."/>
            <person name="Guiguen Y."/>
        </authorList>
    </citation>
    <scope>NUCLEOTIDE SEQUENCE</scope>
    <source>
        <strain evidence="1">YG-Jan2019</strain>
    </source>
</reference>
<comment type="caution">
    <text evidence="1">The sequence shown here is derived from an EMBL/GenBank/DDBJ whole genome shotgun (WGS) entry which is preliminary data.</text>
</comment>
<organism evidence="1 2">
    <name type="scientific">Dallia pectoralis</name>
    <name type="common">Alaska blackfish</name>
    <dbReference type="NCBI Taxonomy" id="75939"/>
    <lineage>
        <taxon>Eukaryota</taxon>
        <taxon>Metazoa</taxon>
        <taxon>Chordata</taxon>
        <taxon>Craniata</taxon>
        <taxon>Vertebrata</taxon>
        <taxon>Euteleostomi</taxon>
        <taxon>Actinopterygii</taxon>
        <taxon>Neopterygii</taxon>
        <taxon>Teleostei</taxon>
        <taxon>Protacanthopterygii</taxon>
        <taxon>Esociformes</taxon>
        <taxon>Umbridae</taxon>
        <taxon>Dallia</taxon>
    </lineage>
</organism>
<evidence type="ECO:0000313" key="2">
    <source>
        <dbReference type="Proteomes" id="UP001157502"/>
    </source>
</evidence>
<proteinExistence type="predicted"/>
<dbReference type="Proteomes" id="UP001157502">
    <property type="component" value="Chromosome 9"/>
</dbReference>